<organism evidence="1 2">
    <name type="scientific">Dreissena polymorpha</name>
    <name type="common">Zebra mussel</name>
    <name type="synonym">Mytilus polymorpha</name>
    <dbReference type="NCBI Taxonomy" id="45954"/>
    <lineage>
        <taxon>Eukaryota</taxon>
        <taxon>Metazoa</taxon>
        <taxon>Spiralia</taxon>
        <taxon>Lophotrochozoa</taxon>
        <taxon>Mollusca</taxon>
        <taxon>Bivalvia</taxon>
        <taxon>Autobranchia</taxon>
        <taxon>Heteroconchia</taxon>
        <taxon>Euheterodonta</taxon>
        <taxon>Imparidentia</taxon>
        <taxon>Neoheterodontei</taxon>
        <taxon>Myida</taxon>
        <taxon>Dreissenoidea</taxon>
        <taxon>Dreissenidae</taxon>
        <taxon>Dreissena</taxon>
    </lineage>
</organism>
<dbReference type="AlphaFoldDB" id="A0A9D4FXJ3"/>
<evidence type="ECO:0000313" key="1">
    <source>
        <dbReference type="EMBL" id="KAH3806845.1"/>
    </source>
</evidence>
<name>A0A9D4FXJ3_DREPO</name>
<reference evidence="1" key="2">
    <citation type="submission" date="2020-11" db="EMBL/GenBank/DDBJ databases">
        <authorList>
            <person name="McCartney M.A."/>
            <person name="Auch B."/>
            <person name="Kono T."/>
            <person name="Mallez S."/>
            <person name="Becker A."/>
            <person name="Gohl D.M."/>
            <person name="Silverstein K.A.T."/>
            <person name="Koren S."/>
            <person name="Bechman K.B."/>
            <person name="Herman A."/>
            <person name="Abrahante J.E."/>
            <person name="Garbe J."/>
        </authorList>
    </citation>
    <scope>NUCLEOTIDE SEQUENCE</scope>
    <source>
        <strain evidence="1">Duluth1</strain>
        <tissue evidence="1">Whole animal</tissue>
    </source>
</reference>
<protein>
    <submittedName>
        <fullName evidence="1">Uncharacterized protein</fullName>
    </submittedName>
</protein>
<proteinExistence type="predicted"/>
<accession>A0A9D4FXJ3</accession>
<comment type="caution">
    <text evidence="1">The sequence shown here is derived from an EMBL/GenBank/DDBJ whole genome shotgun (WGS) entry which is preliminary data.</text>
</comment>
<dbReference type="EMBL" id="JAIWYP010000006">
    <property type="protein sequence ID" value="KAH3806845.1"/>
    <property type="molecule type" value="Genomic_DNA"/>
</dbReference>
<evidence type="ECO:0000313" key="2">
    <source>
        <dbReference type="Proteomes" id="UP000828390"/>
    </source>
</evidence>
<sequence>MFKYACHWTRGPPPPGHGVPDYVCVIVDMPSPGSYIHKLQERMHLAHRIAHEHLQNAMRCSKEIDDFNMQQFNYKAGDAVWCLHKTNKVERAFDGPFLS</sequence>
<reference evidence="1" key="1">
    <citation type="journal article" date="2019" name="bioRxiv">
        <title>The Genome of the Zebra Mussel, Dreissena polymorpha: A Resource for Invasive Species Research.</title>
        <authorList>
            <person name="McCartney M.A."/>
            <person name="Auch B."/>
            <person name="Kono T."/>
            <person name="Mallez S."/>
            <person name="Zhang Y."/>
            <person name="Obille A."/>
            <person name="Becker A."/>
            <person name="Abrahante J.E."/>
            <person name="Garbe J."/>
            <person name="Badalamenti J.P."/>
            <person name="Herman A."/>
            <person name="Mangelson H."/>
            <person name="Liachko I."/>
            <person name="Sullivan S."/>
            <person name="Sone E.D."/>
            <person name="Koren S."/>
            <person name="Silverstein K.A.T."/>
            <person name="Beckman K.B."/>
            <person name="Gohl D.M."/>
        </authorList>
    </citation>
    <scope>NUCLEOTIDE SEQUENCE</scope>
    <source>
        <strain evidence="1">Duluth1</strain>
        <tissue evidence="1">Whole animal</tissue>
    </source>
</reference>
<keyword evidence="2" id="KW-1185">Reference proteome</keyword>
<gene>
    <name evidence="1" type="ORF">DPMN_135173</name>
</gene>
<dbReference type="Proteomes" id="UP000828390">
    <property type="component" value="Unassembled WGS sequence"/>
</dbReference>